<dbReference type="SUPFAM" id="SSF54593">
    <property type="entry name" value="Glyoxalase/Bleomycin resistance protein/Dihydroxybiphenyl dioxygenase"/>
    <property type="match status" value="1"/>
</dbReference>
<dbReference type="InterPro" id="IPR037523">
    <property type="entry name" value="VOC_core"/>
</dbReference>
<dbReference type="PROSITE" id="PS51819">
    <property type="entry name" value="VOC"/>
    <property type="match status" value="1"/>
</dbReference>
<dbReference type="SUPFAM" id="SSF53335">
    <property type="entry name" value="S-adenosyl-L-methionine-dependent methyltransferases"/>
    <property type="match status" value="1"/>
</dbReference>
<dbReference type="InterPro" id="IPR029068">
    <property type="entry name" value="Glyas_Bleomycin-R_OHBP_Dase"/>
</dbReference>
<proteinExistence type="predicted"/>
<evidence type="ECO:0000259" key="1">
    <source>
        <dbReference type="PROSITE" id="PS51819"/>
    </source>
</evidence>
<organism evidence="2 3">
    <name type="scientific">Streptomyces alboflavus</name>
    <dbReference type="NCBI Taxonomy" id="67267"/>
    <lineage>
        <taxon>Bacteria</taxon>
        <taxon>Bacillati</taxon>
        <taxon>Actinomycetota</taxon>
        <taxon>Actinomycetes</taxon>
        <taxon>Kitasatosporales</taxon>
        <taxon>Streptomycetaceae</taxon>
        <taxon>Streptomyces</taxon>
    </lineage>
</organism>
<dbReference type="CDD" id="cd02440">
    <property type="entry name" value="AdoMet_MTases"/>
    <property type="match status" value="1"/>
</dbReference>
<evidence type="ECO:0000313" key="2">
    <source>
        <dbReference type="EMBL" id="ARX82410.1"/>
    </source>
</evidence>
<dbReference type="STRING" id="67267.GCA_000716675_00095"/>
<keyword evidence="3" id="KW-1185">Reference proteome</keyword>
<name>A0A1Z1W7P2_9ACTN</name>
<dbReference type="EMBL" id="CP021748">
    <property type="protein sequence ID" value="ARX82410.1"/>
    <property type="molecule type" value="Genomic_DNA"/>
</dbReference>
<dbReference type="Pfam" id="PF08241">
    <property type="entry name" value="Methyltransf_11"/>
    <property type="match status" value="1"/>
</dbReference>
<dbReference type="Gene3D" id="3.40.50.150">
    <property type="entry name" value="Vaccinia Virus protein VP39"/>
    <property type="match status" value="1"/>
</dbReference>
<keyword evidence="2" id="KW-0808">Transferase</keyword>
<accession>A0A1Z1W7P2</accession>
<dbReference type="Pfam" id="PF13669">
    <property type="entry name" value="Glyoxalase_4"/>
    <property type="match status" value="1"/>
</dbReference>
<dbReference type="InterPro" id="IPR013216">
    <property type="entry name" value="Methyltransf_11"/>
</dbReference>
<sequence>MGNRAGDDGLAIDWDARAAAFDDEPDHGLRDPSVRAAWADRLTAWLQDTPGDVLDVGCGTGSLALLAAEQGHRVTAVDLSPEMATRARAKLTAHDARVLVGDAARPPVGDHRFDAILARHVLWTLPDPDAVLRHWHTLLRPGGRLVLIEGVWGTVSPVGIPAPTLIRSLTPLVPHTHTERLSGDARLWGRAVDDERYVVVGTTERDVRRPPLPGALHHVELWVPDLKAAEASWGWLLGELGHVREQVWERGRSWRRGDAYLVLEESPDLRQGPHERRAPGMNHLAFHVADRAELDRLVALAPGHGWSPLYADRYPHAGGEAQYAAYLEDTQGYEVELVALPDAGA</sequence>
<dbReference type="InterPro" id="IPR029063">
    <property type="entry name" value="SAM-dependent_MTases_sf"/>
</dbReference>
<reference evidence="2 3" key="1">
    <citation type="submission" date="2017-05" db="EMBL/GenBank/DDBJ databases">
        <title>Streptomyces alboflavus Genome sequencing and assembly.</title>
        <authorList>
            <person name="Wang Y."/>
            <person name="Du B."/>
            <person name="Ding Y."/>
            <person name="Liu H."/>
            <person name="Hou Q."/>
            <person name="Liu K."/>
            <person name="Wang C."/>
            <person name="Yao L."/>
        </authorList>
    </citation>
    <scope>NUCLEOTIDE SEQUENCE [LARGE SCALE GENOMIC DNA]</scope>
    <source>
        <strain evidence="2 3">MDJK44</strain>
    </source>
</reference>
<dbReference type="AlphaFoldDB" id="A0A1Z1W7P2"/>
<dbReference type="PANTHER" id="PTHR43861">
    <property type="entry name" value="TRANS-ACONITATE 2-METHYLTRANSFERASE-RELATED"/>
    <property type="match status" value="1"/>
</dbReference>
<protein>
    <submittedName>
        <fullName evidence="2">SAM-dependent methyltransferase</fullName>
    </submittedName>
</protein>
<gene>
    <name evidence="2" type="ORF">SMD44_01820</name>
</gene>
<feature type="domain" description="VOC" evidence="1">
    <location>
        <begin position="215"/>
        <end position="340"/>
    </location>
</feature>
<keyword evidence="2" id="KW-0489">Methyltransferase</keyword>
<dbReference type="KEGG" id="salf:SMD44_01820"/>
<dbReference type="GO" id="GO:0008757">
    <property type="term" value="F:S-adenosylmethionine-dependent methyltransferase activity"/>
    <property type="evidence" value="ECO:0007669"/>
    <property type="project" value="InterPro"/>
</dbReference>
<dbReference type="eggNOG" id="COG0500">
    <property type="taxonomic scope" value="Bacteria"/>
</dbReference>
<dbReference type="GO" id="GO:0017000">
    <property type="term" value="P:antibiotic biosynthetic process"/>
    <property type="evidence" value="ECO:0007669"/>
    <property type="project" value="UniProtKB-ARBA"/>
</dbReference>
<dbReference type="Gene3D" id="3.10.180.10">
    <property type="entry name" value="2,3-Dihydroxybiphenyl 1,2-Dioxygenase, domain 1"/>
    <property type="match status" value="1"/>
</dbReference>
<dbReference type="eggNOG" id="COG0346">
    <property type="taxonomic scope" value="Bacteria"/>
</dbReference>
<evidence type="ECO:0000313" key="3">
    <source>
        <dbReference type="Proteomes" id="UP000195880"/>
    </source>
</evidence>
<dbReference type="GO" id="GO:0032259">
    <property type="term" value="P:methylation"/>
    <property type="evidence" value="ECO:0007669"/>
    <property type="project" value="UniProtKB-KW"/>
</dbReference>
<dbReference type="Proteomes" id="UP000195880">
    <property type="component" value="Chromosome"/>
</dbReference>